<proteinExistence type="predicted"/>
<keyword evidence="1" id="KW-1133">Transmembrane helix</keyword>
<dbReference type="Pfam" id="PF09933">
    <property type="entry name" value="DUF2165"/>
    <property type="match status" value="1"/>
</dbReference>
<feature type="transmembrane region" description="Helical" evidence="1">
    <location>
        <begin position="66"/>
        <end position="86"/>
    </location>
</feature>
<feature type="transmembrane region" description="Helical" evidence="1">
    <location>
        <begin position="106"/>
        <end position="130"/>
    </location>
</feature>
<dbReference type="AlphaFoldDB" id="A0A5J6N4X3"/>
<sequence length="166" mass="18101">MPALRLSKIALVAAVALFALLVAFGNVTDYGSNLAFVQHVFMMDTIFPGSTIKYRAITSPALQRAGYAAIIAAEALTGILCAWGALRLWRLRRAPAHDFNRGKAVAIVGLTLGFLLWQVGFMTVGGEWFGMWMSSQWNGIESAFRFFITILGVLIYLALPDGEIEG</sequence>
<feature type="transmembrane region" description="Helical" evidence="1">
    <location>
        <begin position="142"/>
        <end position="159"/>
    </location>
</feature>
<evidence type="ECO:0000313" key="3">
    <source>
        <dbReference type="Proteomes" id="UP000325797"/>
    </source>
</evidence>
<evidence type="ECO:0000256" key="1">
    <source>
        <dbReference type="SAM" id="Phobius"/>
    </source>
</evidence>
<accession>A0A5J6N4X3</accession>
<keyword evidence="1" id="KW-0472">Membrane</keyword>
<gene>
    <name evidence="2" type="ORF">FRZ61_37720</name>
</gene>
<dbReference type="OrthoDB" id="7618855at2"/>
<dbReference type="RefSeq" id="WP_151119167.1">
    <property type="nucleotide sequence ID" value="NZ_CP042582.1"/>
</dbReference>
<dbReference type="InterPro" id="IPR018681">
    <property type="entry name" value="DUF2165_transmembrane"/>
</dbReference>
<organism evidence="2 3">
    <name type="scientific">Hypericibacter adhaerens</name>
    <dbReference type="NCBI Taxonomy" id="2602016"/>
    <lineage>
        <taxon>Bacteria</taxon>
        <taxon>Pseudomonadati</taxon>
        <taxon>Pseudomonadota</taxon>
        <taxon>Alphaproteobacteria</taxon>
        <taxon>Rhodospirillales</taxon>
        <taxon>Dongiaceae</taxon>
        <taxon>Hypericibacter</taxon>
    </lineage>
</organism>
<protein>
    <submittedName>
        <fullName evidence="2">Membrane protein</fullName>
    </submittedName>
</protein>
<keyword evidence="3" id="KW-1185">Reference proteome</keyword>
<dbReference type="Proteomes" id="UP000325797">
    <property type="component" value="Chromosome"/>
</dbReference>
<evidence type="ECO:0000313" key="2">
    <source>
        <dbReference type="EMBL" id="QEX23833.1"/>
    </source>
</evidence>
<keyword evidence="1" id="KW-0812">Transmembrane</keyword>
<reference evidence="2 3" key="1">
    <citation type="submission" date="2019-08" db="EMBL/GenBank/DDBJ databases">
        <title>Hyperibacter terrae gen. nov., sp. nov. and Hyperibacter viscosus sp. nov., two new members in the family Rhodospirillaceae isolated from the rhizosphere of Hypericum perforatum.</title>
        <authorList>
            <person name="Noviana Z."/>
        </authorList>
    </citation>
    <scope>NUCLEOTIDE SEQUENCE [LARGE SCALE GENOMIC DNA]</scope>
    <source>
        <strain evidence="2 3">R5959</strain>
    </source>
</reference>
<dbReference type="KEGG" id="hadh:FRZ61_37720"/>
<dbReference type="EMBL" id="CP042582">
    <property type="protein sequence ID" value="QEX23833.1"/>
    <property type="molecule type" value="Genomic_DNA"/>
</dbReference>
<name>A0A5J6N4X3_9PROT</name>